<dbReference type="Gene3D" id="3.20.20.70">
    <property type="entry name" value="Aldolase class I"/>
    <property type="match status" value="1"/>
</dbReference>
<evidence type="ECO:0000256" key="5">
    <source>
        <dbReference type="ARBA" id="ARBA00022822"/>
    </source>
</evidence>
<dbReference type="CDD" id="cd00331">
    <property type="entry name" value="IGPS"/>
    <property type="match status" value="1"/>
</dbReference>
<dbReference type="EC" id="4.1.1.48" evidence="8"/>
<comment type="catalytic activity">
    <reaction evidence="1 8">
        <text>1-(2-carboxyphenylamino)-1-deoxy-D-ribulose 5-phosphate + H(+) = (1S,2R)-1-C-(indol-3-yl)glycerol 3-phosphate + CO2 + H2O</text>
        <dbReference type="Rhea" id="RHEA:23476"/>
        <dbReference type="ChEBI" id="CHEBI:15377"/>
        <dbReference type="ChEBI" id="CHEBI:15378"/>
        <dbReference type="ChEBI" id="CHEBI:16526"/>
        <dbReference type="ChEBI" id="CHEBI:58613"/>
        <dbReference type="ChEBI" id="CHEBI:58866"/>
        <dbReference type="EC" id="4.1.1.48"/>
    </reaction>
</comment>
<dbReference type="GO" id="GO:0004425">
    <property type="term" value="F:indole-3-glycerol-phosphate synthase activity"/>
    <property type="evidence" value="ECO:0007669"/>
    <property type="project" value="UniProtKB-EC"/>
</dbReference>
<comment type="caution">
    <text evidence="10">The sequence shown here is derived from an EMBL/GenBank/DDBJ whole genome shotgun (WGS) entry which is preliminary data.</text>
</comment>
<evidence type="ECO:0000259" key="9">
    <source>
        <dbReference type="Pfam" id="PF00218"/>
    </source>
</evidence>
<dbReference type="HAMAP" id="MF_00134_A">
    <property type="entry name" value="IGPS_A"/>
    <property type="match status" value="1"/>
</dbReference>
<dbReference type="PROSITE" id="PS00614">
    <property type="entry name" value="IGPS"/>
    <property type="match status" value="1"/>
</dbReference>
<keyword evidence="4 8" id="KW-0210">Decarboxylase</keyword>
<reference evidence="10 11" key="1">
    <citation type="submission" date="2021-01" db="EMBL/GenBank/DDBJ databases">
        <title>Genome public.</title>
        <authorList>
            <person name="Liu C."/>
            <person name="Sun Q."/>
        </authorList>
    </citation>
    <scope>NUCLEOTIDE SEQUENCE [LARGE SCALE GENOMIC DNA]</scope>
    <source>
        <strain evidence="10 11">YIM B02564</strain>
    </source>
</reference>
<dbReference type="RefSeq" id="WP_202655156.1">
    <property type="nucleotide sequence ID" value="NZ_JAESWB010000247.1"/>
</dbReference>
<evidence type="ECO:0000256" key="7">
    <source>
        <dbReference type="ARBA" id="ARBA00023239"/>
    </source>
</evidence>
<name>A0ABS1TVH1_9BACI</name>
<dbReference type="PANTHER" id="PTHR22854:SF2">
    <property type="entry name" value="INDOLE-3-GLYCEROL-PHOSPHATE SYNTHASE"/>
    <property type="match status" value="1"/>
</dbReference>
<proteinExistence type="inferred from homology"/>
<keyword evidence="11" id="KW-1185">Reference proteome</keyword>
<dbReference type="HAMAP" id="MF_00134_B">
    <property type="entry name" value="IGPS_B"/>
    <property type="match status" value="1"/>
</dbReference>
<sequence>MGTILDQIIEQKKREVVHLREQKNKFPESHYQKRSFVAKLQNAEELAIIAEFKRASPSKGIINSNAEPAEQAKIYEKNGAGAISVLTDQTFFKGSFADLSAVRESVNLPILCKDFIIDRLQIDRAKGFGADLVLLIVAALKEKELQELYKYAIDMGLEVLMEVHDLAELETALDTGAKLIGINNRNLKTFNVSLEVTEKLAPIVKSSGAFLISESGLHQPADVKRVRNAGANGILVGEALMKSSNLQQQFNDFRLPLAEGAK</sequence>
<dbReference type="InterPro" id="IPR011060">
    <property type="entry name" value="RibuloseP-bd_barrel"/>
</dbReference>
<accession>A0ABS1TVH1</accession>
<evidence type="ECO:0000256" key="2">
    <source>
        <dbReference type="ARBA" id="ARBA00004696"/>
    </source>
</evidence>
<keyword evidence="7 8" id="KW-0456">Lyase</keyword>
<dbReference type="EMBL" id="JAESWB010000247">
    <property type="protein sequence ID" value="MBL4953895.1"/>
    <property type="molecule type" value="Genomic_DNA"/>
</dbReference>
<dbReference type="InterPro" id="IPR001468">
    <property type="entry name" value="Indole-3-GlycerolPSynthase_CS"/>
</dbReference>
<keyword evidence="3 8" id="KW-0028">Amino-acid biosynthesis</keyword>
<protein>
    <recommendedName>
        <fullName evidence="8">Indole-3-glycerol phosphate synthase</fullName>
        <shortName evidence="8">IGPS</shortName>
        <ecNumber evidence="8">4.1.1.48</ecNumber>
    </recommendedName>
</protein>
<organism evidence="10 11">
    <name type="scientific">Neobacillus paridis</name>
    <dbReference type="NCBI Taxonomy" id="2803862"/>
    <lineage>
        <taxon>Bacteria</taxon>
        <taxon>Bacillati</taxon>
        <taxon>Bacillota</taxon>
        <taxon>Bacilli</taxon>
        <taxon>Bacillales</taxon>
        <taxon>Bacillaceae</taxon>
        <taxon>Neobacillus</taxon>
    </lineage>
</organism>
<dbReference type="InterPro" id="IPR045186">
    <property type="entry name" value="Indole-3-glycerol_P_synth"/>
</dbReference>
<comment type="pathway">
    <text evidence="2 8">Amino-acid biosynthesis; L-tryptophan biosynthesis; L-tryptophan from chorismate: step 4/5.</text>
</comment>
<dbReference type="InterPro" id="IPR013785">
    <property type="entry name" value="Aldolase_TIM"/>
</dbReference>
<dbReference type="SUPFAM" id="SSF51366">
    <property type="entry name" value="Ribulose-phoshate binding barrel"/>
    <property type="match status" value="1"/>
</dbReference>
<dbReference type="NCBIfam" id="NF001371">
    <property type="entry name" value="PRK00278.1-3"/>
    <property type="match status" value="1"/>
</dbReference>
<keyword evidence="6 8" id="KW-0057">Aromatic amino acid biosynthesis</keyword>
<dbReference type="Pfam" id="PF00218">
    <property type="entry name" value="IGPS"/>
    <property type="match status" value="1"/>
</dbReference>
<keyword evidence="5 8" id="KW-0822">Tryptophan biosynthesis</keyword>
<evidence type="ECO:0000313" key="10">
    <source>
        <dbReference type="EMBL" id="MBL4953895.1"/>
    </source>
</evidence>
<evidence type="ECO:0000256" key="1">
    <source>
        <dbReference type="ARBA" id="ARBA00001633"/>
    </source>
</evidence>
<evidence type="ECO:0000313" key="11">
    <source>
        <dbReference type="Proteomes" id="UP000623967"/>
    </source>
</evidence>
<gene>
    <name evidence="8 10" type="primary">trpC</name>
    <name evidence="10" type="ORF">JK635_17060</name>
</gene>
<evidence type="ECO:0000256" key="6">
    <source>
        <dbReference type="ARBA" id="ARBA00023141"/>
    </source>
</evidence>
<dbReference type="InterPro" id="IPR013798">
    <property type="entry name" value="Indole-3-glycerol_P_synth_dom"/>
</dbReference>
<dbReference type="Proteomes" id="UP000623967">
    <property type="component" value="Unassembled WGS sequence"/>
</dbReference>
<dbReference type="NCBIfam" id="NF001377">
    <property type="entry name" value="PRK00278.2-4"/>
    <property type="match status" value="1"/>
</dbReference>
<dbReference type="PANTHER" id="PTHR22854">
    <property type="entry name" value="TRYPTOPHAN BIOSYNTHESIS PROTEIN"/>
    <property type="match status" value="1"/>
</dbReference>
<comment type="similarity">
    <text evidence="8">Belongs to the TrpC family.</text>
</comment>
<evidence type="ECO:0000256" key="4">
    <source>
        <dbReference type="ARBA" id="ARBA00022793"/>
    </source>
</evidence>
<feature type="domain" description="Indole-3-glycerol phosphate synthase" evidence="9">
    <location>
        <begin position="5"/>
        <end position="251"/>
    </location>
</feature>
<evidence type="ECO:0000256" key="8">
    <source>
        <dbReference type="HAMAP-Rule" id="MF_00134"/>
    </source>
</evidence>
<evidence type="ECO:0000256" key="3">
    <source>
        <dbReference type="ARBA" id="ARBA00022605"/>
    </source>
</evidence>